<sequence length="588" mass="65846">MSSIRLCNRCNAEISAPDTTSPAAGLEQLRSMHTLSIAEATSTRHTVANFQKHLGQYDAEISSLESILASLKEKRSELQKYINDKCSMLAPIRKLPLDVISDILYWGSGEYNLAITACDITAHTLSLSQVCSFWREIALSRPSLWSRIYLVLRLRVDHGYNAQGGKGVRKLLKLYLSRSRDLPLTLSVKPLNHSQRYLLNLDCSLFSILRRQRFRWQSVSLDLECLRYSSYLSEHEISYPALEYLDLQWNENALPPNLRNHSWITSLSNKAPRLRRLVLTNSSQRLLEQLDIKLDQITSLRSNSDAWVNGQWSTQYFRSLEHFSTVIGFDSEDFRTSPVPINKSLTLTSLSIVIDDILVASKLLTSLFYPSLTTLDITLASGRWGESLDEIAEWVKSLKAMLQNSPGLRTLTSSTGSTLAADQILDVFTSMPSLTHLNLDIDCDAINNDFFSALTLPLLIPADFGNETESKTPLLPQLTSLTLTLTELYSRLTIELPDPDVIVDMVLSRRQGLTAGVQTDPDSLRFSAAGSGFASTTGVLQHFGFSARARACSASETAWATRLRSSVTKRLLVLHDRPFTCQLDLGEF</sequence>
<dbReference type="EMBL" id="JBANRG010000007">
    <property type="protein sequence ID" value="KAK7464793.1"/>
    <property type="molecule type" value="Genomic_DNA"/>
</dbReference>
<dbReference type="Proteomes" id="UP001498398">
    <property type="component" value="Unassembled WGS sequence"/>
</dbReference>
<proteinExistence type="predicted"/>
<evidence type="ECO:0000313" key="2">
    <source>
        <dbReference type="EMBL" id="KAK7464793.1"/>
    </source>
</evidence>
<feature type="coiled-coil region" evidence="1">
    <location>
        <begin position="54"/>
        <end position="84"/>
    </location>
</feature>
<keyword evidence="3" id="KW-1185">Reference proteome</keyword>
<protein>
    <recommendedName>
        <fullName evidence="4">F-box domain-containing protein</fullName>
    </recommendedName>
</protein>
<accession>A0ABR1JTF3</accession>
<evidence type="ECO:0008006" key="4">
    <source>
        <dbReference type="Google" id="ProtNLM"/>
    </source>
</evidence>
<name>A0ABR1JTF3_9AGAR</name>
<keyword evidence="1" id="KW-0175">Coiled coil</keyword>
<gene>
    <name evidence="2" type="ORF">VKT23_006000</name>
</gene>
<evidence type="ECO:0000313" key="3">
    <source>
        <dbReference type="Proteomes" id="UP001498398"/>
    </source>
</evidence>
<comment type="caution">
    <text evidence="2">The sequence shown here is derived from an EMBL/GenBank/DDBJ whole genome shotgun (WGS) entry which is preliminary data.</text>
</comment>
<organism evidence="2 3">
    <name type="scientific">Marasmiellus scandens</name>
    <dbReference type="NCBI Taxonomy" id="2682957"/>
    <lineage>
        <taxon>Eukaryota</taxon>
        <taxon>Fungi</taxon>
        <taxon>Dikarya</taxon>
        <taxon>Basidiomycota</taxon>
        <taxon>Agaricomycotina</taxon>
        <taxon>Agaricomycetes</taxon>
        <taxon>Agaricomycetidae</taxon>
        <taxon>Agaricales</taxon>
        <taxon>Marasmiineae</taxon>
        <taxon>Omphalotaceae</taxon>
        <taxon>Marasmiellus</taxon>
    </lineage>
</organism>
<reference evidence="2 3" key="1">
    <citation type="submission" date="2024-01" db="EMBL/GenBank/DDBJ databases">
        <title>A draft genome for the cacao thread blight pathogen Marasmiellus scandens.</title>
        <authorList>
            <person name="Baruah I.K."/>
            <person name="Leung J."/>
            <person name="Bukari Y."/>
            <person name="Amoako-Attah I."/>
            <person name="Meinhardt L.W."/>
            <person name="Bailey B.A."/>
            <person name="Cohen S.P."/>
        </authorList>
    </citation>
    <scope>NUCLEOTIDE SEQUENCE [LARGE SCALE GENOMIC DNA]</scope>
    <source>
        <strain evidence="2 3">GH-19</strain>
    </source>
</reference>
<evidence type="ECO:0000256" key="1">
    <source>
        <dbReference type="SAM" id="Coils"/>
    </source>
</evidence>